<dbReference type="Pfam" id="PF04043">
    <property type="entry name" value="PMEI"/>
    <property type="match status" value="1"/>
</dbReference>
<dbReference type="SUPFAM" id="SSF101148">
    <property type="entry name" value="Plant invertase/pectin methylesterase inhibitor"/>
    <property type="match status" value="1"/>
</dbReference>
<organism evidence="7 8">
    <name type="scientific">Dioscorea cayennensis subsp. rotundata</name>
    <name type="common">White Guinea yam</name>
    <name type="synonym">Dioscorea rotundata</name>
    <dbReference type="NCBI Taxonomy" id="55577"/>
    <lineage>
        <taxon>Eukaryota</taxon>
        <taxon>Viridiplantae</taxon>
        <taxon>Streptophyta</taxon>
        <taxon>Embryophyta</taxon>
        <taxon>Tracheophyta</taxon>
        <taxon>Spermatophyta</taxon>
        <taxon>Magnoliopsida</taxon>
        <taxon>Liliopsida</taxon>
        <taxon>Dioscoreales</taxon>
        <taxon>Dioscoreaceae</taxon>
        <taxon>Dioscorea</taxon>
    </lineage>
</organism>
<feature type="domain" description="Pectinesterase inhibitor" evidence="6">
    <location>
        <begin position="31"/>
        <end position="175"/>
    </location>
</feature>
<evidence type="ECO:0000256" key="1">
    <source>
        <dbReference type="ARBA" id="ARBA00022729"/>
    </source>
</evidence>
<keyword evidence="7" id="KW-1185">Reference proteome</keyword>
<sequence length="181" mass="19433">MAMQTLKLHLLLYLHLLIIFTASHARPIIIHDVNFIRNTCSKTQNPSFCFSTLSSDKRSINATTVDTLAGVSIDLTVAAAEATLSFINDLADKNPGTTLEEDLHLCAQLYSNAIDDLHDATDELNSKDYGAASSSEDQADDAPDSCQGAFTDGVTSPVTDKNKMVKDLAGLSGDLLDLLNS</sequence>
<feature type="chain" id="PRO_5044218802" evidence="5">
    <location>
        <begin position="26"/>
        <end position="181"/>
    </location>
</feature>
<feature type="region of interest" description="Disordered" evidence="4">
    <location>
        <begin position="127"/>
        <end position="158"/>
    </location>
</feature>
<dbReference type="NCBIfam" id="TIGR01614">
    <property type="entry name" value="PME_inhib"/>
    <property type="match status" value="1"/>
</dbReference>
<protein>
    <submittedName>
        <fullName evidence="8">Pectinesterase inhibitor-like</fullName>
    </submittedName>
</protein>
<evidence type="ECO:0000256" key="3">
    <source>
        <dbReference type="ARBA" id="ARBA00038471"/>
    </source>
</evidence>
<dbReference type="PANTHER" id="PTHR35357:SF8">
    <property type="entry name" value="OS01G0111000 PROTEIN"/>
    <property type="match status" value="1"/>
</dbReference>
<name>A0AB40BW50_DIOCR</name>
<dbReference type="RefSeq" id="XP_039130801.1">
    <property type="nucleotide sequence ID" value="XM_039274867.1"/>
</dbReference>
<dbReference type="GeneID" id="120267167"/>
<dbReference type="InterPro" id="IPR035513">
    <property type="entry name" value="Invertase/methylesterase_inhib"/>
</dbReference>
<accession>A0AB40BW50</accession>
<keyword evidence="1 5" id="KW-0732">Signal</keyword>
<evidence type="ECO:0000313" key="8">
    <source>
        <dbReference type="RefSeq" id="XP_039130801.1"/>
    </source>
</evidence>
<dbReference type="GO" id="GO:0004857">
    <property type="term" value="F:enzyme inhibitor activity"/>
    <property type="evidence" value="ECO:0007669"/>
    <property type="project" value="InterPro"/>
</dbReference>
<dbReference type="PANTHER" id="PTHR35357">
    <property type="entry name" value="OS02G0537100 PROTEIN"/>
    <property type="match status" value="1"/>
</dbReference>
<dbReference type="InterPro" id="IPR006501">
    <property type="entry name" value="Pectinesterase_inhib_dom"/>
</dbReference>
<dbReference type="Proteomes" id="UP001515500">
    <property type="component" value="Chromosome 8"/>
</dbReference>
<dbReference type="Gene3D" id="1.20.140.40">
    <property type="entry name" value="Invertase/pectin methylesterase inhibitor family protein"/>
    <property type="match status" value="1"/>
</dbReference>
<dbReference type="AlphaFoldDB" id="A0AB40BW50"/>
<evidence type="ECO:0000259" key="6">
    <source>
        <dbReference type="SMART" id="SM00856"/>
    </source>
</evidence>
<comment type="similarity">
    <text evidence="3">Belongs to the PMEI family.</text>
</comment>
<reference evidence="8" key="1">
    <citation type="submission" date="2025-08" db="UniProtKB">
        <authorList>
            <consortium name="RefSeq"/>
        </authorList>
    </citation>
    <scope>IDENTIFICATION</scope>
</reference>
<proteinExistence type="inferred from homology"/>
<keyword evidence="2" id="KW-1015">Disulfide bond</keyword>
<evidence type="ECO:0000256" key="5">
    <source>
        <dbReference type="SAM" id="SignalP"/>
    </source>
</evidence>
<evidence type="ECO:0000313" key="7">
    <source>
        <dbReference type="Proteomes" id="UP001515500"/>
    </source>
</evidence>
<evidence type="ECO:0000256" key="2">
    <source>
        <dbReference type="ARBA" id="ARBA00023157"/>
    </source>
</evidence>
<gene>
    <name evidence="8" type="primary">LOC120267167</name>
</gene>
<feature type="signal peptide" evidence="5">
    <location>
        <begin position="1"/>
        <end position="25"/>
    </location>
</feature>
<dbReference type="SMART" id="SM00856">
    <property type="entry name" value="PMEI"/>
    <property type="match status" value="1"/>
</dbReference>
<evidence type="ECO:0000256" key="4">
    <source>
        <dbReference type="SAM" id="MobiDB-lite"/>
    </source>
</evidence>